<evidence type="ECO:0000313" key="1">
    <source>
        <dbReference type="EMBL" id="CAP55036.1"/>
    </source>
</evidence>
<dbReference type="AlphaFoldDB" id="A9HD21"/>
<protein>
    <submittedName>
        <fullName evidence="1">Uncharacterized protein</fullName>
    </submittedName>
</protein>
<reference evidence="1 2" key="1">
    <citation type="journal article" date="2009" name="BMC Genomics">
        <title>Complete genome sequence of the sugarcane nitrogen-fixing endophyte Gluconacetobacter diazotrophicus Pal5.</title>
        <authorList>
            <person name="Bertalan M."/>
            <person name="Albano R."/>
            <person name="Padua V."/>
            <person name="Rouws L."/>
            <person name="Rojas C."/>
            <person name="Hemerly A."/>
            <person name="Teixeira K."/>
            <person name="Schwab S."/>
            <person name="Araujo J."/>
            <person name="Oliveira A."/>
            <person name="Franca L."/>
            <person name="Magalhaes V."/>
            <person name="Alqueres S."/>
            <person name="Cardoso A."/>
            <person name="Almeida W."/>
            <person name="Loureiro M.M."/>
            <person name="Nogueira E."/>
            <person name="Cidade D."/>
            <person name="Oliveira D."/>
            <person name="Simao T."/>
            <person name="Macedo J."/>
            <person name="Valadao A."/>
            <person name="Dreschsel M."/>
            <person name="Freitas F."/>
            <person name="Vidal M."/>
            <person name="Guedes H."/>
            <person name="Rodrigues E."/>
            <person name="Meneses C."/>
            <person name="Brioso P."/>
            <person name="Pozzer L."/>
            <person name="Figueiredo D."/>
            <person name="Montano H."/>
            <person name="Junior J."/>
            <person name="Filho G."/>
            <person name="Flores V."/>
            <person name="Ferreira B."/>
            <person name="Branco A."/>
            <person name="Gonzalez P."/>
            <person name="Guillobel H."/>
            <person name="Lemos M."/>
            <person name="Seibel L."/>
            <person name="Macedo J."/>
            <person name="Alves-Ferreira M."/>
            <person name="Sachetto-Martins G."/>
            <person name="Coelho A."/>
            <person name="Santos E."/>
            <person name="Amaral G."/>
            <person name="Neves A."/>
            <person name="Pacheco A.B."/>
            <person name="Carvalho D."/>
            <person name="Lery L."/>
            <person name="Bisch P."/>
            <person name="Rossle S.C."/>
            <person name="Urmenyi T."/>
            <person name="Kruger W.V."/>
            <person name="Martins O."/>
            <person name="Baldani J.I."/>
            <person name="Ferreira P.C."/>
        </authorList>
    </citation>
    <scope>NUCLEOTIDE SEQUENCE [LARGE SCALE GENOMIC DNA]</scope>
    <source>
        <strain evidence="2">ATCC 49037 / DSM 5601 / CCUG 37298 / CIP 103539 / LMG 7603 / PAl5</strain>
    </source>
</reference>
<proteinExistence type="predicted"/>
<keyword evidence="2" id="KW-1185">Reference proteome</keyword>
<dbReference type="KEGG" id="gdi:GDI1093"/>
<accession>A9HD21</accession>
<evidence type="ECO:0000313" key="2">
    <source>
        <dbReference type="Proteomes" id="UP000001176"/>
    </source>
</evidence>
<name>A9HD21_GLUDA</name>
<dbReference type="EMBL" id="AM889285">
    <property type="protein sequence ID" value="CAP55036.1"/>
    <property type="molecule type" value="Genomic_DNA"/>
</dbReference>
<gene>
    <name evidence="1" type="ordered locus">GDI1093</name>
</gene>
<sequence>MQQVPEIYRDAVKNAGLGWTDVEGHVLAYAAKQGWTSEKTADELERVRAFLKM</sequence>
<dbReference type="Proteomes" id="UP000001176">
    <property type="component" value="Chromosome"/>
</dbReference>
<organism evidence="1 2">
    <name type="scientific">Gluconacetobacter diazotrophicus (strain ATCC 49037 / DSM 5601 / CCUG 37298 / CIP 103539 / LMG 7603 / PAl5)</name>
    <dbReference type="NCBI Taxonomy" id="272568"/>
    <lineage>
        <taxon>Bacteria</taxon>
        <taxon>Pseudomonadati</taxon>
        <taxon>Pseudomonadota</taxon>
        <taxon>Alphaproteobacteria</taxon>
        <taxon>Acetobacterales</taxon>
        <taxon>Acetobacteraceae</taxon>
        <taxon>Gluconacetobacter</taxon>
    </lineage>
</organism>